<dbReference type="KEGG" id="rpm:RSPPHO_02955"/>
<evidence type="ECO:0000256" key="4">
    <source>
        <dbReference type="ARBA" id="ARBA00022840"/>
    </source>
</evidence>
<organism evidence="11 12">
    <name type="scientific">Pararhodospirillum photometricum DSM 122</name>
    <dbReference type="NCBI Taxonomy" id="1150469"/>
    <lineage>
        <taxon>Bacteria</taxon>
        <taxon>Pseudomonadati</taxon>
        <taxon>Pseudomonadota</taxon>
        <taxon>Alphaproteobacteria</taxon>
        <taxon>Rhodospirillales</taxon>
        <taxon>Rhodospirillaceae</taxon>
        <taxon>Pararhodospirillum</taxon>
    </lineage>
</organism>
<feature type="region of interest" description="Disordered" evidence="7">
    <location>
        <begin position="551"/>
        <end position="570"/>
    </location>
</feature>
<evidence type="ECO:0000256" key="6">
    <source>
        <dbReference type="ARBA" id="ARBA00023136"/>
    </source>
</evidence>
<feature type="transmembrane region" description="Helical" evidence="8">
    <location>
        <begin position="165"/>
        <end position="185"/>
    </location>
</feature>
<dbReference type="PANTHER" id="PTHR43394:SF1">
    <property type="entry name" value="ATP-BINDING CASSETTE SUB-FAMILY B MEMBER 10, MITOCHONDRIAL"/>
    <property type="match status" value="1"/>
</dbReference>
<dbReference type="SMART" id="SM00382">
    <property type="entry name" value="AAA"/>
    <property type="match status" value="1"/>
</dbReference>
<dbReference type="InterPro" id="IPR011527">
    <property type="entry name" value="ABC1_TM_dom"/>
</dbReference>
<keyword evidence="4 11" id="KW-0067">ATP-binding</keyword>
<evidence type="ECO:0000256" key="3">
    <source>
        <dbReference type="ARBA" id="ARBA00022741"/>
    </source>
</evidence>
<dbReference type="PATRIC" id="fig|1150469.3.peg.3333"/>
<dbReference type="GO" id="GO:0015421">
    <property type="term" value="F:ABC-type oligopeptide transporter activity"/>
    <property type="evidence" value="ECO:0007669"/>
    <property type="project" value="TreeGrafter"/>
</dbReference>
<dbReference type="PROSITE" id="PS50929">
    <property type="entry name" value="ABC_TM1F"/>
    <property type="match status" value="1"/>
</dbReference>
<dbReference type="InterPro" id="IPR003439">
    <property type="entry name" value="ABC_transporter-like_ATP-bd"/>
</dbReference>
<feature type="transmembrane region" description="Helical" evidence="8">
    <location>
        <begin position="247"/>
        <end position="271"/>
    </location>
</feature>
<protein>
    <submittedName>
        <fullName evidence="11">ABC transporter, ATP-binding protein</fullName>
    </submittedName>
</protein>
<dbReference type="GO" id="GO:0005886">
    <property type="term" value="C:plasma membrane"/>
    <property type="evidence" value="ECO:0007669"/>
    <property type="project" value="UniProtKB-SubCell"/>
</dbReference>
<name>H6SQ62_PARPM</name>
<evidence type="ECO:0000256" key="5">
    <source>
        <dbReference type="ARBA" id="ARBA00022989"/>
    </source>
</evidence>
<keyword evidence="2 8" id="KW-0812">Transmembrane</keyword>
<feature type="domain" description="ABC transporter" evidence="9">
    <location>
        <begin position="338"/>
        <end position="569"/>
    </location>
</feature>
<evidence type="ECO:0000259" key="10">
    <source>
        <dbReference type="PROSITE" id="PS50929"/>
    </source>
</evidence>
<dbReference type="CDD" id="cd18566">
    <property type="entry name" value="ABC_6TM_PrtD_LapB_HlyB_like"/>
    <property type="match status" value="1"/>
</dbReference>
<dbReference type="OrthoDB" id="5288404at2"/>
<dbReference type="RefSeq" id="WP_014416209.1">
    <property type="nucleotide sequence ID" value="NC_017059.1"/>
</dbReference>
<evidence type="ECO:0000256" key="7">
    <source>
        <dbReference type="SAM" id="MobiDB-lite"/>
    </source>
</evidence>
<dbReference type="Pfam" id="PF00005">
    <property type="entry name" value="ABC_tran"/>
    <property type="match status" value="1"/>
</dbReference>
<gene>
    <name evidence="11" type="ORF">RSPPHO_02955</name>
</gene>
<evidence type="ECO:0000313" key="11">
    <source>
        <dbReference type="EMBL" id="CCG09581.1"/>
    </source>
</evidence>
<evidence type="ECO:0000256" key="1">
    <source>
        <dbReference type="ARBA" id="ARBA00004651"/>
    </source>
</evidence>
<dbReference type="InterPro" id="IPR003593">
    <property type="entry name" value="AAA+_ATPase"/>
</dbReference>
<keyword evidence="12" id="KW-1185">Reference proteome</keyword>
<dbReference type="HOGENOM" id="CLU_000604_95_6_5"/>
<dbReference type="InterPro" id="IPR036640">
    <property type="entry name" value="ABC1_TM_sf"/>
</dbReference>
<dbReference type="AlphaFoldDB" id="H6SQ62"/>
<evidence type="ECO:0000256" key="2">
    <source>
        <dbReference type="ARBA" id="ARBA00022692"/>
    </source>
</evidence>
<dbReference type="SUPFAM" id="SSF90123">
    <property type="entry name" value="ABC transporter transmembrane region"/>
    <property type="match status" value="1"/>
</dbReference>
<dbReference type="PANTHER" id="PTHR43394">
    <property type="entry name" value="ATP-DEPENDENT PERMEASE MDL1, MITOCHONDRIAL"/>
    <property type="match status" value="1"/>
</dbReference>
<sequence length="570" mass="61451">MPPAASSPSVITRASQLVAGQRRIGELLLTSLLINVVGLAMPLAMLQVYDRILPNANVATLDLLVLGVGAAIVVEMFLRHLREDIANTIAARFESRGQVESLTRLLRMPMSEFERVGGGTHLERLTAVDQMRDQVGGRAFLALMDLPFVGIYLGVIYFLGQKLVLIPVGLALLFAIITVIQSIFLRRVVEETSQQDERRHNFMIETLGGIHTVKALAAEAQMLRRFERLLENTIGQRRKAALRTSSVQISAALFSQATSVILVAGGALLVMDNRMTVGSLAACTMLAGRITPIIQGALGVWQRHQTTQVAQRRVASTLAIPDATQRPPFPPASGAARLVLENLTYGTHGTDNAVLNNVNLTLEPGDCISLRGGNGSGKSLLLWLMTGQISPDKGRVLLDGTDLGTVDPSSLDAHIGYVSDQGQLLQGTLIENLTLFDRDREAAAMAVAEELGLNDVAAYLSQGFEARLGGRIADILPRGVVQRVAIARVLTHDPRLILFDDAAMLLDGSAETLLMDAIRRRKGTHTLVIVSHRPSTLKIADRHFEVVDGTLKESPLPGRPVLPPAGGPIS</sequence>
<proteinExistence type="predicted"/>
<dbReference type="InterPro" id="IPR039421">
    <property type="entry name" value="Type_1_exporter"/>
</dbReference>
<accession>H6SQ62</accession>
<keyword evidence="6 8" id="KW-0472">Membrane</keyword>
<dbReference type="EMBL" id="HE663493">
    <property type="protein sequence ID" value="CCG09581.1"/>
    <property type="molecule type" value="Genomic_DNA"/>
</dbReference>
<dbReference type="Gene3D" id="3.40.50.300">
    <property type="entry name" value="P-loop containing nucleotide triphosphate hydrolases"/>
    <property type="match status" value="1"/>
</dbReference>
<comment type="subcellular location">
    <subcellularLocation>
        <location evidence="1">Cell membrane</location>
        <topology evidence="1">Multi-pass membrane protein</topology>
    </subcellularLocation>
</comment>
<dbReference type="GO" id="GO:0005524">
    <property type="term" value="F:ATP binding"/>
    <property type="evidence" value="ECO:0007669"/>
    <property type="project" value="UniProtKB-KW"/>
</dbReference>
<feature type="compositionally biased region" description="Pro residues" evidence="7">
    <location>
        <begin position="557"/>
        <end position="570"/>
    </location>
</feature>
<dbReference type="Pfam" id="PF00664">
    <property type="entry name" value="ABC_membrane"/>
    <property type="match status" value="1"/>
</dbReference>
<evidence type="ECO:0000256" key="8">
    <source>
        <dbReference type="SAM" id="Phobius"/>
    </source>
</evidence>
<dbReference type="Proteomes" id="UP000033220">
    <property type="component" value="Chromosome DSM 122"/>
</dbReference>
<feature type="domain" description="ABC transmembrane type-1" evidence="10">
    <location>
        <begin position="27"/>
        <end position="306"/>
    </location>
</feature>
<feature type="transmembrane region" description="Helical" evidence="8">
    <location>
        <begin position="27"/>
        <end position="46"/>
    </location>
</feature>
<dbReference type="PROSITE" id="PS50893">
    <property type="entry name" value="ABC_TRANSPORTER_2"/>
    <property type="match status" value="1"/>
</dbReference>
<keyword evidence="3" id="KW-0547">Nucleotide-binding</keyword>
<dbReference type="GO" id="GO:0016887">
    <property type="term" value="F:ATP hydrolysis activity"/>
    <property type="evidence" value="ECO:0007669"/>
    <property type="project" value="InterPro"/>
</dbReference>
<dbReference type="STRING" id="1150469.RSPPHO_02955"/>
<dbReference type="eggNOG" id="COG2274">
    <property type="taxonomic scope" value="Bacteria"/>
</dbReference>
<evidence type="ECO:0000259" key="9">
    <source>
        <dbReference type="PROSITE" id="PS50893"/>
    </source>
</evidence>
<dbReference type="InterPro" id="IPR027417">
    <property type="entry name" value="P-loop_NTPase"/>
</dbReference>
<dbReference type="SUPFAM" id="SSF52540">
    <property type="entry name" value="P-loop containing nucleoside triphosphate hydrolases"/>
    <property type="match status" value="1"/>
</dbReference>
<reference evidence="11 12" key="1">
    <citation type="submission" date="2012-02" db="EMBL/GenBank/DDBJ databases">
        <title>Shotgun genome sequence of Phaeospirillum photometricum DSM 122.</title>
        <authorList>
            <person name="Duquesne K."/>
            <person name="Sturgis J."/>
        </authorList>
    </citation>
    <scope>NUCLEOTIDE SEQUENCE [LARGE SCALE GENOMIC DNA]</scope>
    <source>
        <strain evidence="12">DSM122</strain>
    </source>
</reference>
<dbReference type="Gene3D" id="1.20.1560.10">
    <property type="entry name" value="ABC transporter type 1, transmembrane domain"/>
    <property type="match status" value="1"/>
</dbReference>
<evidence type="ECO:0000313" key="12">
    <source>
        <dbReference type="Proteomes" id="UP000033220"/>
    </source>
</evidence>
<feature type="transmembrane region" description="Helical" evidence="8">
    <location>
        <begin position="58"/>
        <end position="78"/>
    </location>
</feature>
<feature type="transmembrane region" description="Helical" evidence="8">
    <location>
        <begin position="139"/>
        <end position="159"/>
    </location>
</feature>
<keyword evidence="5 8" id="KW-1133">Transmembrane helix</keyword>
<dbReference type="CDD" id="cd03228">
    <property type="entry name" value="ABCC_MRP_Like"/>
    <property type="match status" value="1"/>
</dbReference>